<dbReference type="InterPro" id="IPR001138">
    <property type="entry name" value="Zn2Cys6_DnaBD"/>
</dbReference>
<dbReference type="Proteomes" id="UP000769157">
    <property type="component" value="Unassembled WGS sequence"/>
</dbReference>
<protein>
    <recommendedName>
        <fullName evidence="6">Zn(2)-C6 fungal-type domain-containing protein</fullName>
    </recommendedName>
</protein>
<name>A0A9P8PFW2_9ASCO</name>
<evidence type="ECO:0000256" key="3">
    <source>
        <dbReference type="ARBA" id="ARBA00023125"/>
    </source>
</evidence>
<keyword evidence="8" id="KW-1185">Reference proteome</keyword>
<dbReference type="InterPro" id="IPR051089">
    <property type="entry name" value="prtT"/>
</dbReference>
<organism evidence="7 8">
    <name type="scientific">Ogataea philodendri</name>
    <dbReference type="NCBI Taxonomy" id="1378263"/>
    <lineage>
        <taxon>Eukaryota</taxon>
        <taxon>Fungi</taxon>
        <taxon>Dikarya</taxon>
        <taxon>Ascomycota</taxon>
        <taxon>Saccharomycotina</taxon>
        <taxon>Pichiomycetes</taxon>
        <taxon>Pichiales</taxon>
        <taxon>Pichiaceae</taxon>
        <taxon>Ogataea</taxon>
    </lineage>
</organism>
<keyword evidence="2" id="KW-0805">Transcription regulation</keyword>
<keyword evidence="5" id="KW-0539">Nucleus</keyword>
<comment type="subcellular location">
    <subcellularLocation>
        <location evidence="1">Nucleus</location>
    </subcellularLocation>
</comment>
<dbReference type="PANTHER" id="PTHR31845">
    <property type="entry name" value="FINGER DOMAIN PROTEIN, PUTATIVE-RELATED"/>
    <property type="match status" value="1"/>
</dbReference>
<dbReference type="SUPFAM" id="SSF57701">
    <property type="entry name" value="Zn2/Cys6 DNA-binding domain"/>
    <property type="match status" value="1"/>
</dbReference>
<dbReference type="AlphaFoldDB" id="A0A9P8PFW2"/>
<evidence type="ECO:0000313" key="8">
    <source>
        <dbReference type="Proteomes" id="UP000769157"/>
    </source>
</evidence>
<evidence type="ECO:0000256" key="1">
    <source>
        <dbReference type="ARBA" id="ARBA00004123"/>
    </source>
</evidence>
<gene>
    <name evidence="7" type="ORF">OGAPHI_000201</name>
</gene>
<keyword evidence="3" id="KW-0238">DNA-binding</keyword>
<dbReference type="CDD" id="cd00067">
    <property type="entry name" value="GAL4"/>
    <property type="match status" value="1"/>
</dbReference>
<dbReference type="PANTHER" id="PTHR31845:SF6">
    <property type="entry name" value="TRANSCRIPTION FACTOR SEF1-RELATED"/>
    <property type="match status" value="1"/>
</dbReference>
<evidence type="ECO:0000313" key="7">
    <source>
        <dbReference type="EMBL" id="KAH3671498.1"/>
    </source>
</evidence>
<dbReference type="GeneID" id="70232169"/>
<dbReference type="RefSeq" id="XP_046064674.1">
    <property type="nucleotide sequence ID" value="XM_046202853.1"/>
</dbReference>
<comment type="caution">
    <text evidence="7">The sequence shown here is derived from an EMBL/GenBank/DDBJ whole genome shotgun (WGS) entry which is preliminary data.</text>
</comment>
<dbReference type="OrthoDB" id="3163292at2759"/>
<dbReference type="GO" id="GO:0005634">
    <property type="term" value="C:nucleus"/>
    <property type="evidence" value="ECO:0007669"/>
    <property type="project" value="UniProtKB-SubCell"/>
</dbReference>
<proteinExistence type="predicted"/>
<evidence type="ECO:0000256" key="2">
    <source>
        <dbReference type="ARBA" id="ARBA00023015"/>
    </source>
</evidence>
<dbReference type="Pfam" id="PF00172">
    <property type="entry name" value="Zn_clus"/>
    <property type="match status" value="1"/>
</dbReference>
<dbReference type="GO" id="GO:0000981">
    <property type="term" value="F:DNA-binding transcription factor activity, RNA polymerase II-specific"/>
    <property type="evidence" value="ECO:0007669"/>
    <property type="project" value="InterPro"/>
</dbReference>
<sequence>MCESSPKRKLVTLLPNTLKKRRVQPAPKPQAVVSNRQGASKGQPKLRFLKSCARCRKHKIKCNLAETRPSPCTSCAKRGHDCHLETVVHVQRSTIIKNLADSIENMKGVVDMLLLQDRLLQNIIQERGIKVDGLLDLESISGLPSPISSRSPSSDESYKSLSVDSVSSVVSEDEDLLDPDQSYSVGSKEFSATTISQTFDTFSSTYLHLVPIMHHLPSPTNLYRQSPLLFWTIVYLVRPDDQIASFLQQQLQLVSDIYSVQAVVFLASFPLQHDLDIYSLLQRARERALQLEFHKASVSSPHNQNTWCLIFVLGTLHGFRQGFQWESSTDKLVELKRNQNSYIGHLVDLVMFFSRLLNGLVFDIDQNNSAADDLVQSSLSAWKHQLSTVSASHYQPLQCLVNMIHLSLIMFEPTKDSADKAFQQTALASGSQKLVDLLETMDIAKSPIFCKIALDFATLLTLKLSTTPYSSCAKEEQSTLELFVRSFKQLCCVRNYGDAANLIDTIISFQAATINYGALFYQTNNFKVNLFAGLYPNTDTTPNPDSEDPYVVDAEYRLFQQLKCLDLKNPQKPKPFDVIDVFLRLDDETDTLNGI</sequence>
<dbReference type="PROSITE" id="PS50048">
    <property type="entry name" value="ZN2_CY6_FUNGAL_2"/>
    <property type="match status" value="1"/>
</dbReference>
<evidence type="ECO:0000259" key="6">
    <source>
        <dbReference type="PROSITE" id="PS50048"/>
    </source>
</evidence>
<dbReference type="GO" id="GO:0000976">
    <property type="term" value="F:transcription cis-regulatory region binding"/>
    <property type="evidence" value="ECO:0007669"/>
    <property type="project" value="TreeGrafter"/>
</dbReference>
<reference evidence="7" key="2">
    <citation type="submission" date="2021-01" db="EMBL/GenBank/DDBJ databases">
        <authorList>
            <person name="Schikora-Tamarit M.A."/>
        </authorList>
    </citation>
    <scope>NUCLEOTIDE SEQUENCE</scope>
    <source>
        <strain evidence="7">CBS6075</strain>
    </source>
</reference>
<accession>A0A9P8PFW2</accession>
<dbReference type="PROSITE" id="PS00463">
    <property type="entry name" value="ZN2_CY6_FUNGAL_1"/>
    <property type="match status" value="1"/>
</dbReference>
<dbReference type="Gene3D" id="4.10.240.10">
    <property type="entry name" value="Zn(2)-C6 fungal-type DNA-binding domain"/>
    <property type="match status" value="1"/>
</dbReference>
<dbReference type="InterPro" id="IPR036864">
    <property type="entry name" value="Zn2-C6_fun-type_DNA-bd_sf"/>
</dbReference>
<keyword evidence="4" id="KW-0804">Transcription</keyword>
<reference evidence="7" key="1">
    <citation type="journal article" date="2021" name="Open Biol.">
        <title>Shared evolutionary footprints suggest mitochondrial oxidative damage underlies multiple complex I losses in fungi.</title>
        <authorList>
            <person name="Schikora-Tamarit M.A."/>
            <person name="Marcet-Houben M."/>
            <person name="Nosek J."/>
            <person name="Gabaldon T."/>
        </authorList>
    </citation>
    <scope>NUCLEOTIDE SEQUENCE</scope>
    <source>
        <strain evidence="7">CBS6075</strain>
    </source>
</reference>
<evidence type="ECO:0000256" key="4">
    <source>
        <dbReference type="ARBA" id="ARBA00023163"/>
    </source>
</evidence>
<dbReference type="EMBL" id="JAEUBE010000055">
    <property type="protein sequence ID" value="KAH3671498.1"/>
    <property type="molecule type" value="Genomic_DNA"/>
</dbReference>
<dbReference type="GO" id="GO:0008270">
    <property type="term" value="F:zinc ion binding"/>
    <property type="evidence" value="ECO:0007669"/>
    <property type="project" value="InterPro"/>
</dbReference>
<evidence type="ECO:0000256" key="5">
    <source>
        <dbReference type="ARBA" id="ARBA00023242"/>
    </source>
</evidence>
<dbReference type="SMART" id="SM00066">
    <property type="entry name" value="GAL4"/>
    <property type="match status" value="1"/>
</dbReference>
<feature type="domain" description="Zn(2)-C6 fungal-type" evidence="6">
    <location>
        <begin position="51"/>
        <end position="84"/>
    </location>
</feature>